<keyword evidence="9" id="KW-1185">Reference proteome</keyword>
<keyword evidence="8" id="KW-0378">Hydrolase</keyword>
<dbReference type="InterPro" id="IPR041677">
    <property type="entry name" value="DNA2/NAM7_AAA_11"/>
</dbReference>
<dbReference type="Pfam" id="PF13087">
    <property type="entry name" value="AAA_12"/>
    <property type="match status" value="1"/>
</dbReference>
<comment type="similarity">
    <text evidence="1">Belongs to the CbxX/CfxQ family.</text>
</comment>
<dbReference type="InterPro" id="IPR047187">
    <property type="entry name" value="SF1_C_Upf1"/>
</dbReference>
<evidence type="ECO:0000256" key="3">
    <source>
        <dbReference type="ARBA" id="ARBA00022806"/>
    </source>
</evidence>
<feature type="region of interest" description="Disordered" evidence="6">
    <location>
        <begin position="1526"/>
        <end position="1550"/>
    </location>
</feature>
<feature type="compositionally biased region" description="Basic residues" evidence="6">
    <location>
        <begin position="1528"/>
        <end position="1537"/>
    </location>
</feature>
<feature type="region of interest" description="Disordered" evidence="6">
    <location>
        <begin position="2114"/>
        <end position="2188"/>
    </location>
</feature>
<dbReference type="CDD" id="cd06008">
    <property type="entry name" value="NF-X1-zinc-finger"/>
    <property type="match status" value="1"/>
</dbReference>
<dbReference type="PANTHER" id="PTHR43392">
    <property type="entry name" value="AAA-TYPE ATPASE FAMILY PROTEIN / ANKYRIN REPEAT FAMILY PROTEIN"/>
    <property type="match status" value="1"/>
</dbReference>
<dbReference type="SMART" id="SM00382">
    <property type="entry name" value="AAA"/>
    <property type="match status" value="4"/>
</dbReference>
<evidence type="ECO:0000313" key="9">
    <source>
        <dbReference type="Proteomes" id="UP000799779"/>
    </source>
</evidence>
<dbReference type="CDD" id="cd00009">
    <property type="entry name" value="AAA"/>
    <property type="match status" value="2"/>
</dbReference>
<dbReference type="Pfam" id="PF00004">
    <property type="entry name" value="AAA"/>
    <property type="match status" value="3"/>
</dbReference>
<feature type="domain" description="AAA+ ATPase" evidence="7">
    <location>
        <begin position="1604"/>
        <end position="1752"/>
    </location>
</feature>
<accession>A0A6A5WBW7</accession>
<evidence type="ECO:0000256" key="1">
    <source>
        <dbReference type="ARBA" id="ARBA00010378"/>
    </source>
</evidence>
<keyword evidence="2" id="KW-0547">Nucleotide-binding</keyword>
<organism evidence="8 9">
    <name type="scientific">Amniculicola lignicola CBS 123094</name>
    <dbReference type="NCBI Taxonomy" id="1392246"/>
    <lineage>
        <taxon>Eukaryota</taxon>
        <taxon>Fungi</taxon>
        <taxon>Dikarya</taxon>
        <taxon>Ascomycota</taxon>
        <taxon>Pezizomycotina</taxon>
        <taxon>Dothideomycetes</taxon>
        <taxon>Pleosporomycetidae</taxon>
        <taxon>Pleosporales</taxon>
        <taxon>Amniculicolaceae</taxon>
        <taxon>Amniculicola</taxon>
    </lineage>
</organism>
<keyword evidence="3" id="KW-0347">Helicase</keyword>
<dbReference type="Gene3D" id="1.10.8.60">
    <property type="match status" value="2"/>
</dbReference>
<feature type="coiled-coil region" evidence="5">
    <location>
        <begin position="1124"/>
        <end position="1190"/>
    </location>
</feature>
<evidence type="ECO:0000256" key="4">
    <source>
        <dbReference type="ARBA" id="ARBA00022840"/>
    </source>
</evidence>
<evidence type="ECO:0000256" key="6">
    <source>
        <dbReference type="SAM" id="MobiDB-lite"/>
    </source>
</evidence>
<dbReference type="Pfam" id="PF17866">
    <property type="entry name" value="AAA_lid_6"/>
    <property type="match status" value="2"/>
</dbReference>
<dbReference type="FunFam" id="1.10.8.60:FF:000159">
    <property type="entry name" value="p-loop containing nucleoside triphosphate hydrolase protein"/>
    <property type="match status" value="1"/>
</dbReference>
<feature type="coiled-coil region" evidence="5">
    <location>
        <begin position="2208"/>
        <end position="2267"/>
    </location>
</feature>
<feature type="region of interest" description="Disordered" evidence="6">
    <location>
        <begin position="1199"/>
        <end position="1276"/>
    </location>
</feature>
<protein>
    <submittedName>
        <fullName evidence="8">P-loop containing nucleoside triphosphate hydrolase protein</fullName>
    </submittedName>
</protein>
<name>A0A6A5WBW7_9PLEO</name>
<gene>
    <name evidence="8" type="ORF">P154DRAFT_469075</name>
</gene>
<dbReference type="Pfam" id="PF13086">
    <property type="entry name" value="AAA_11"/>
    <property type="match status" value="1"/>
</dbReference>
<sequence length="2325" mass="259379">MADDEQAVKRLVGLTKQFNAVIAGKRPLSSLPEGTRFLEALCAQEDVSNCVERVVAAPAGLSAVAKAFRFSETSAFLNGSASPVLLRLSDPSLKQLHAGQFLSRVIEAIVSPPTFWNVFVGAHHGRTLGEEGTYAFAWLLLEMLYCHTEEMPDVREVAERITEDGSLINGSSLQIRAYGQKIKHILSSTSADAVDGAGGRHDNDHADFRNIKILPTPDEFASTDHPFYRRADAIDSEDPSNRPLMHLDNQFRLLREDFLGELRSDFQIARGLKKGRRKVVLSGLMFEGIDCGTPTRRRAASLKLLCQNDIPQLANLKGTHRRKQYLLDNRSFMKNQSFGCLVSGSQVIAFGTVERDEDMLSKEPPILVLRVSDQASFDKVLLTSKLRTNIDFVQVDTAVFAYEPILKRLQKMMDVPLHEQLLDHDVELSQAPSGVVPTSTVDLIQKRFDTDLRSLLGTPRSVKLDSAQAESLITGLKQKVSLIQGPPGTGKSFIGALLCKVLHDYTDEKILVQTYTNHALDQFLDDLQAVGIPSRSIVRLGQKFSASTKALSLAEQQSSYKMSRETYGMIQNEKAKADGYYDSLQERAARFRFANVTEKDMMNFLEFSEDSNFFDAFTIPKQVDGMTRVGASGKRVNTFYLLRQWREGKNAGTFAQISLQNYPEVWLMDKTSRVALIRKWEKEIIEERVAELGNLVQKYNVCQDQLTRLFRGKTSQILETKRIIGCTTTGAAMYTTDIQKASPGVVLVEEAGEILESHILTAMTANTKQLVLIGDHKQLRPKVNNYSLTVEKGDGYNLNQSLFERLVLANVPHTVLHQQHRMRPSISSLVRRLTYPELEDAPKTKGRPNLRGFQNDVIFVSHNEPEFNAERIADRREEGAKSSKENAYEVDMVLKCVRYLGQQGYGTDDLVILTPYLGQLYLLMKTLSKENDPVLNDLDSFELIRAGLLSPAGAHISKRKIRISTIDNYQGEESEIVIATLTRSNKVGDIGFMKAPERVNVLLSRARNALIMIGNADTFMESRKGREVWTPLMEQLREGGHVYDGFPVKCEQHPEKVALLTSPHQFDDVCPDGGCSEPCGKVLSCTIHVCPHRCHQLQDHSQMQCEAVVQSVCSQGHKISRKCHDKASEKCRICEAEVRQKERKLKRDHKLDEERRAKQAAYAKRLAEMEDEIEHQKRILKDQSEEQDRENVLAQKRLDLANLKTKGRSIPAAVPPPMENGQSNGKTPTKSPTPNKNAVTPASTDTPNSKGQTCQETNGSDGVPDTWEESESATDWDWQKKFEGAENQALDELMNMIGLESVKQQFLTIKAKVDTVVRQGVSLKDERFGAALLGNPGTGKTTVARLYASFLVEVGALPGSFFLETSGSSLANEGVTACTNHIDKILQAGGGVFFIDEAYQLVSGNSHGGKAVLDYLLAEMENLTGKIVFVLAGYRKQMEGFFAHNPGIPSRIPKELNFEDYTDEELQRILCHTIKKKYKGQMKLEDGMEGLYVRIVCRRIGRGRGREGFGNARQVQNTLSQITNRQATRLRRERKKGSKPDDNLLTKEDLIGPEPSSVLKNNAAWARLKKMIGLKAVKTSVQVLFDGIQYNYQRELEEKPIVQYSLNRCLIGSPGTGKTSIGKLYGRILADLGLLSNGEVIVKNPADFVGAHLGQSEANTKGILASTVGKVLIIDEAYMLAGGSKDGTTSTDSFKTAVIDTIVAEVQSTPGEDRCVLLLGYKDQMEEMFRDVNPGLARRFPLDSAFVFEDFTDSELRQILELKLKDVGFDATDQAKNVAMDMLQRARNQPNFGNAGEVDILLDKAKALHQKHMSAGKSKHQDTFDAIDFDPEFERGERAATNLPLLFKDVVGCDDLIEQLQGYQTTAANMKKLGMDPREQIPFNFLFKGPPGTGKTTTAGKMGKVFYDMGFLSQAKVVECSATDMIGQYIGHTGPKTKKLLEKALGKVLFIDEAYRLAEGHFATEAMDELVDCLTKPKFAGKLITILAGYDEDMNRLMSINPGLTSRFPETVTFHALTPSQCLDLLAKTLSGRRNKGAIPMDYSAIISPEKAFRGDVIQLFEELSGLKSWGNARDVKQLAKDIFGALISATNVESDVPLVLTEDVVLERMQSMLTERTHRNEAVGKPRRHGPKPQLPNPRQQGPPSKPVTTSSTKTSAKPPSSSTSKNPLPTKPSPKPKQATKDENPIDAIRRAKRDAGVSDEVWDQLQRDKEEAIAREEEYKRLQQEKLEEEQRIAELIKAEEAAADEERRKLEAERIQKELERRRREEVLAEIERRRKVEQEAQRKLMAMGCCPAGFHWIKQAGGWRCAGGSHFMMDQDLDEL</sequence>
<dbReference type="EMBL" id="ML977602">
    <property type="protein sequence ID" value="KAF1998618.1"/>
    <property type="molecule type" value="Genomic_DNA"/>
</dbReference>
<dbReference type="FunFam" id="3.40.50.300:FF:000216">
    <property type="entry name" value="Type VII secretion ATPase EccA"/>
    <property type="match status" value="3"/>
</dbReference>
<dbReference type="FunFam" id="3.40.50.300:FF:001660">
    <property type="entry name" value="NF-X1 finger and helicase protein, putative"/>
    <property type="match status" value="1"/>
</dbReference>
<dbReference type="InterPro" id="IPR000641">
    <property type="entry name" value="CbxX/CfxQ"/>
</dbReference>
<evidence type="ECO:0000313" key="8">
    <source>
        <dbReference type="EMBL" id="KAF1998618.1"/>
    </source>
</evidence>
<dbReference type="InterPro" id="IPR003593">
    <property type="entry name" value="AAA+_ATPase"/>
</dbReference>
<reference evidence="8" key="1">
    <citation type="journal article" date="2020" name="Stud. Mycol.">
        <title>101 Dothideomycetes genomes: a test case for predicting lifestyles and emergence of pathogens.</title>
        <authorList>
            <person name="Haridas S."/>
            <person name="Albert R."/>
            <person name="Binder M."/>
            <person name="Bloem J."/>
            <person name="Labutti K."/>
            <person name="Salamov A."/>
            <person name="Andreopoulos B."/>
            <person name="Baker S."/>
            <person name="Barry K."/>
            <person name="Bills G."/>
            <person name="Bluhm B."/>
            <person name="Cannon C."/>
            <person name="Castanera R."/>
            <person name="Culley D."/>
            <person name="Daum C."/>
            <person name="Ezra D."/>
            <person name="Gonzalez J."/>
            <person name="Henrissat B."/>
            <person name="Kuo A."/>
            <person name="Liang C."/>
            <person name="Lipzen A."/>
            <person name="Lutzoni F."/>
            <person name="Magnuson J."/>
            <person name="Mondo S."/>
            <person name="Nolan M."/>
            <person name="Ohm R."/>
            <person name="Pangilinan J."/>
            <person name="Park H.-J."/>
            <person name="Ramirez L."/>
            <person name="Alfaro M."/>
            <person name="Sun H."/>
            <person name="Tritt A."/>
            <person name="Yoshinaga Y."/>
            <person name="Zwiers L.-H."/>
            <person name="Turgeon B."/>
            <person name="Goodwin S."/>
            <person name="Spatafora J."/>
            <person name="Crous P."/>
            <person name="Grigoriev I."/>
        </authorList>
    </citation>
    <scope>NUCLEOTIDE SEQUENCE</scope>
    <source>
        <strain evidence="8">CBS 123094</strain>
    </source>
</reference>
<dbReference type="GO" id="GO:0005524">
    <property type="term" value="F:ATP binding"/>
    <property type="evidence" value="ECO:0007669"/>
    <property type="project" value="UniProtKB-KW"/>
</dbReference>
<feature type="compositionally biased region" description="Basic and acidic residues" evidence="6">
    <location>
        <begin position="1538"/>
        <end position="1550"/>
    </location>
</feature>
<dbReference type="InterPro" id="IPR003959">
    <property type="entry name" value="ATPase_AAA_core"/>
</dbReference>
<dbReference type="CDD" id="cd17936">
    <property type="entry name" value="EEXXEc_NFX1"/>
    <property type="match status" value="1"/>
</dbReference>
<proteinExistence type="inferred from homology"/>
<feature type="domain" description="AAA+ ATPase" evidence="7">
    <location>
        <begin position="1326"/>
        <end position="1462"/>
    </location>
</feature>
<feature type="compositionally biased region" description="Low complexity" evidence="6">
    <location>
        <begin position="2148"/>
        <end position="2170"/>
    </location>
</feature>
<feature type="compositionally biased region" description="Polar residues" evidence="6">
    <location>
        <begin position="1220"/>
        <end position="1260"/>
    </location>
</feature>
<dbReference type="GO" id="GO:0016887">
    <property type="term" value="F:ATP hydrolysis activity"/>
    <property type="evidence" value="ECO:0007669"/>
    <property type="project" value="InterPro"/>
</dbReference>
<feature type="domain" description="AAA+ ATPase" evidence="7">
    <location>
        <begin position="1881"/>
        <end position="2018"/>
    </location>
</feature>
<dbReference type="GO" id="GO:0004386">
    <property type="term" value="F:helicase activity"/>
    <property type="evidence" value="ECO:0007669"/>
    <property type="project" value="InterPro"/>
</dbReference>
<dbReference type="Gene3D" id="3.40.50.300">
    <property type="entry name" value="P-loop containing nucleotide triphosphate hydrolases"/>
    <property type="match status" value="6"/>
</dbReference>
<dbReference type="FunFam" id="1.10.8.60:FF:000160">
    <property type="entry name" value="WGS project CABT00000000 data, contig 2.55"/>
    <property type="match status" value="1"/>
</dbReference>
<evidence type="ECO:0000259" key="7">
    <source>
        <dbReference type="SMART" id="SM00382"/>
    </source>
</evidence>
<feature type="compositionally biased region" description="Basic and acidic residues" evidence="6">
    <location>
        <begin position="2116"/>
        <end position="2125"/>
    </location>
</feature>
<evidence type="ECO:0000256" key="5">
    <source>
        <dbReference type="SAM" id="Coils"/>
    </source>
</evidence>
<dbReference type="PRINTS" id="PR00819">
    <property type="entry name" value="CBXCFQXSUPER"/>
</dbReference>
<dbReference type="OrthoDB" id="2423195at2759"/>
<keyword evidence="5" id="KW-0175">Coiled coil</keyword>
<dbReference type="Proteomes" id="UP000799779">
    <property type="component" value="Unassembled WGS sequence"/>
</dbReference>
<dbReference type="SUPFAM" id="SSF52540">
    <property type="entry name" value="P-loop containing nucleoside triphosphate hydrolases"/>
    <property type="match status" value="4"/>
</dbReference>
<dbReference type="CDD" id="cd18808">
    <property type="entry name" value="SF1_C_Upf1"/>
    <property type="match status" value="1"/>
</dbReference>
<dbReference type="InterPro" id="IPR050773">
    <property type="entry name" value="CbxX/CfxQ_RuBisCO_ESX"/>
</dbReference>
<dbReference type="PANTHER" id="PTHR43392:SF2">
    <property type="entry name" value="AAA-TYPE ATPASE FAMILY PROTEIN _ ANKYRIN REPEAT FAMILY PROTEIN"/>
    <property type="match status" value="1"/>
</dbReference>
<dbReference type="InterPro" id="IPR041679">
    <property type="entry name" value="DNA2/NAM7-like_C"/>
</dbReference>
<dbReference type="InterPro" id="IPR027417">
    <property type="entry name" value="P-loop_NTPase"/>
</dbReference>
<evidence type="ECO:0000256" key="2">
    <source>
        <dbReference type="ARBA" id="ARBA00022741"/>
    </source>
</evidence>
<dbReference type="InterPro" id="IPR041627">
    <property type="entry name" value="AAA_lid_6"/>
</dbReference>
<keyword evidence="4" id="KW-0067">ATP-binding</keyword>
<feature type="domain" description="AAA+ ATPase" evidence="7">
    <location>
        <begin position="477"/>
        <end position="883"/>
    </location>
</feature>